<feature type="domain" description="Knl1 C-terminal RWD" evidence="2">
    <location>
        <begin position="94"/>
        <end position="230"/>
    </location>
</feature>
<dbReference type="Proteomes" id="UP000007303">
    <property type="component" value="Unassembled WGS sequence"/>
</dbReference>
<sequence>TSKVLSHEMKEALYSDLVQANQAEQQSLRATTEKADEMIRSLDGCICELEAAARAEDEMPVFFLELAQVVEKGSEDSPSLKSLQQENHSLVRWHRQISELEAQMTENSKKLRRLKAEAENLENHITAMHMLSEWRSGDASDSCAVYTFLYDTFHLQLAYEDPSEINVPHLLKLCCFGTEKSQDYAHMVHRLLSQYTQGEPDWVKTYPTDRHVPKLLLDVGLVVGRCRLLGEELRLLKMWGGLRLDILHISCVDTLVHSVFSSLKNFKKFEVVFSVSLSDHHYVLHLHSFKNMIGDTTLQQVEDIVASVTPGKNLLTKTLKKIYENLPQ</sequence>
<dbReference type="GO" id="GO:0005634">
    <property type="term" value="C:nucleus"/>
    <property type="evidence" value="ECO:0007669"/>
    <property type="project" value="TreeGrafter"/>
</dbReference>
<dbReference type="Pfam" id="PF18210">
    <property type="entry name" value="Knl1_RWD_C"/>
    <property type="match status" value="1"/>
</dbReference>
<dbReference type="GO" id="GO:0008608">
    <property type="term" value="P:attachment of spindle microtubules to kinetochore"/>
    <property type="evidence" value="ECO:0007669"/>
    <property type="project" value="InterPro"/>
</dbReference>
<dbReference type="GeneTree" id="ENSGT00410000025918"/>
<organism evidence="3 4">
    <name type="scientific">Tetraodon nigroviridis</name>
    <name type="common">Spotted green pufferfish</name>
    <name type="synonym">Chelonodon nigroviridis</name>
    <dbReference type="NCBI Taxonomy" id="99883"/>
    <lineage>
        <taxon>Eukaryota</taxon>
        <taxon>Metazoa</taxon>
        <taxon>Chordata</taxon>
        <taxon>Craniata</taxon>
        <taxon>Vertebrata</taxon>
        <taxon>Euteleostomi</taxon>
        <taxon>Actinopterygii</taxon>
        <taxon>Neopterygii</taxon>
        <taxon>Teleostei</taxon>
        <taxon>Neoteleostei</taxon>
        <taxon>Acanthomorphata</taxon>
        <taxon>Eupercaria</taxon>
        <taxon>Tetraodontiformes</taxon>
        <taxon>Tetradontoidea</taxon>
        <taxon>Tetraodontidae</taxon>
        <taxon>Tetraodon</taxon>
    </lineage>
</organism>
<dbReference type="PANTHER" id="PTHR16520:SF3">
    <property type="entry name" value="KINETOCHORE SCAFFOLD 1"/>
    <property type="match status" value="1"/>
</dbReference>
<accession>H3C760</accession>
<evidence type="ECO:0000313" key="3">
    <source>
        <dbReference type="Ensembl" id="ENSTNIP00000004081.1"/>
    </source>
</evidence>
<dbReference type="PANTHER" id="PTHR16520">
    <property type="entry name" value="KINETOCHORE SCAFFOLD 1"/>
    <property type="match status" value="1"/>
</dbReference>
<keyword evidence="1" id="KW-0175">Coiled coil</keyword>
<evidence type="ECO:0000313" key="4">
    <source>
        <dbReference type="Proteomes" id="UP000007303"/>
    </source>
</evidence>
<evidence type="ECO:0000256" key="1">
    <source>
        <dbReference type="SAM" id="Coils"/>
    </source>
</evidence>
<evidence type="ECO:0000259" key="2">
    <source>
        <dbReference type="Pfam" id="PF18210"/>
    </source>
</evidence>
<dbReference type="InterPro" id="IPR037388">
    <property type="entry name" value="Blinkin"/>
</dbReference>
<reference evidence="3" key="2">
    <citation type="submission" date="2025-08" db="UniProtKB">
        <authorList>
            <consortium name="Ensembl"/>
        </authorList>
    </citation>
    <scope>IDENTIFICATION</scope>
</reference>
<dbReference type="STRING" id="99883.ENSTNIP00000004081"/>
<name>H3C760_TETNG</name>
<dbReference type="Ensembl" id="ENSTNIT00000000042.1">
    <property type="protein sequence ID" value="ENSTNIP00000004081.1"/>
    <property type="gene ID" value="ENSTNIG00000001526.1"/>
</dbReference>
<dbReference type="HOGENOM" id="CLU_042928_0_0_1"/>
<dbReference type="InterPro" id="IPR040850">
    <property type="entry name" value="Knl1_RWD_C"/>
</dbReference>
<dbReference type="InParanoid" id="H3C760"/>
<protein>
    <recommendedName>
        <fullName evidence="2">Knl1 C-terminal RWD domain-containing protein</fullName>
    </recommendedName>
</protein>
<feature type="coiled-coil region" evidence="1">
    <location>
        <begin position="83"/>
        <end position="131"/>
    </location>
</feature>
<dbReference type="GO" id="GO:0034501">
    <property type="term" value="P:protein localization to kinetochore"/>
    <property type="evidence" value="ECO:0007669"/>
    <property type="project" value="InterPro"/>
</dbReference>
<dbReference type="AlphaFoldDB" id="H3C760"/>
<dbReference type="OMA" id="FEITFSL"/>
<reference evidence="4" key="1">
    <citation type="journal article" date="2004" name="Nature">
        <title>Genome duplication in the teleost fish Tetraodon nigroviridis reveals the early vertebrate proto-karyotype.</title>
        <authorList>
            <person name="Jaillon O."/>
            <person name="Aury J.-M."/>
            <person name="Brunet F."/>
            <person name="Petit J.-L."/>
            <person name="Stange-Thomann N."/>
            <person name="Mauceli E."/>
            <person name="Bouneau L."/>
            <person name="Fischer C."/>
            <person name="Ozouf-Costaz C."/>
            <person name="Bernot A."/>
            <person name="Nicaud S."/>
            <person name="Jaffe D."/>
            <person name="Fisher S."/>
            <person name="Lutfalla G."/>
            <person name="Dossat C."/>
            <person name="Segurens B."/>
            <person name="Dasilva C."/>
            <person name="Salanoubat M."/>
            <person name="Levy M."/>
            <person name="Boudet N."/>
            <person name="Castellano S."/>
            <person name="Anthouard V."/>
            <person name="Jubin C."/>
            <person name="Castelli V."/>
            <person name="Katinka M."/>
            <person name="Vacherie B."/>
            <person name="Biemont C."/>
            <person name="Skalli Z."/>
            <person name="Cattolico L."/>
            <person name="Poulain J."/>
            <person name="De Berardinis V."/>
            <person name="Cruaud C."/>
            <person name="Duprat S."/>
            <person name="Brottier P."/>
            <person name="Coutanceau J.-P."/>
            <person name="Gouzy J."/>
            <person name="Parra G."/>
            <person name="Lardier G."/>
            <person name="Chapple C."/>
            <person name="McKernan K.J."/>
            <person name="McEwan P."/>
            <person name="Bosak S."/>
            <person name="Kellis M."/>
            <person name="Volff J.-N."/>
            <person name="Guigo R."/>
            <person name="Zody M.C."/>
            <person name="Mesirov J."/>
            <person name="Lindblad-Toh K."/>
            <person name="Birren B."/>
            <person name="Nusbaum C."/>
            <person name="Kahn D."/>
            <person name="Robinson-Rechavi M."/>
            <person name="Laudet V."/>
            <person name="Schachter V."/>
            <person name="Quetier F."/>
            <person name="Saurin W."/>
            <person name="Scarpelli C."/>
            <person name="Wincker P."/>
            <person name="Lander E.S."/>
            <person name="Weissenbach J."/>
            <person name="Roest Crollius H."/>
        </authorList>
    </citation>
    <scope>NUCLEOTIDE SEQUENCE [LARGE SCALE GENOMIC DNA]</scope>
</reference>
<keyword evidence="4" id="KW-1185">Reference proteome</keyword>
<proteinExistence type="predicted"/>
<reference evidence="3" key="3">
    <citation type="submission" date="2025-09" db="UniProtKB">
        <authorList>
            <consortium name="Ensembl"/>
        </authorList>
    </citation>
    <scope>IDENTIFICATION</scope>
</reference>